<reference evidence="2 3" key="1">
    <citation type="journal article" date="2016" name="Nat. Commun.">
        <title>Thousands of microbial genomes shed light on interconnected biogeochemical processes in an aquifer system.</title>
        <authorList>
            <person name="Anantharaman K."/>
            <person name="Brown C.T."/>
            <person name="Hug L.A."/>
            <person name="Sharon I."/>
            <person name="Castelle C.J."/>
            <person name="Probst A.J."/>
            <person name="Thomas B.C."/>
            <person name="Singh A."/>
            <person name="Wilkins M.J."/>
            <person name="Karaoz U."/>
            <person name="Brodie E.L."/>
            <person name="Williams K.H."/>
            <person name="Hubbard S.S."/>
            <person name="Banfield J.F."/>
        </authorList>
    </citation>
    <scope>NUCLEOTIDE SEQUENCE [LARGE SCALE GENOMIC DNA]</scope>
</reference>
<comment type="caution">
    <text evidence="2">The sequence shown here is derived from an EMBL/GenBank/DDBJ whole genome shotgun (WGS) entry which is preliminary data.</text>
</comment>
<feature type="transmembrane region" description="Helical" evidence="1">
    <location>
        <begin position="123"/>
        <end position="140"/>
    </location>
</feature>
<feature type="transmembrane region" description="Helical" evidence="1">
    <location>
        <begin position="92"/>
        <end position="117"/>
    </location>
</feature>
<dbReference type="AlphaFoldDB" id="A0A1G1Y638"/>
<feature type="transmembrane region" description="Helical" evidence="1">
    <location>
        <begin position="12"/>
        <end position="31"/>
    </location>
</feature>
<evidence type="ECO:0000313" key="3">
    <source>
        <dbReference type="Proteomes" id="UP000178747"/>
    </source>
</evidence>
<sequence length="154" mass="17317">METTMPSTKRNFSSLVWGVFGAIGISLIFYFVQALGMQSWTAPWYFSRSKWYFILPLILGFAIQMGFFRAIHLKAKQGGGTVAASGGVSTTTMVACCMHNFVTILPILGLSSAAVFFSTYQNYIFTFSILFVIGGIIYMWQKYQKVQDRCHLNI</sequence>
<accession>A0A1G1Y638</accession>
<keyword evidence="1" id="KW-0812">Transmembrane</keyword>
<name>A0A1G1Y638_9BACT</name>
<dbReference type="Proteomes" id="UP000178747">
    <property type="component" value="Unassembled WGS sequence"/>
</dbReference>
<evidence type="ECO:0000256" key="1">
    <source>
        <dbReference type="SAM" id="Phobius"/>
    </source>
</evidence>
<evidence type="ECO:0000313" key="2">
    <source>
        <dbReference type="EMBL" id="OGY47711.1"/>
    </source>
</evidence>
<organism evidence="2 3">
    <name type="scientific">Candidatus Buchananbacteria bacterium RIFCSPHIGHO2_02_FULL_38_8</name>
    <dbReference type="NCBI Taxonomy" id="1797538"/>
    <lineage>
        <taxon>Bacteria</taxon>
        <taxon>Candidatus Buchananiibacteriota</taxon>
    </lineage>
</organism>
<gene>
    <name evidence="2" type="ORF">A3J62_03975</name>
</gene>
<keyword evidence="1" id="KW-1133">Transmembrane helix</keyword>
<proteinExistence type="predicted"/>
<keyword evidence="1" id="KW-0472">Membrane</keyword>
<feature type="transmembrane region" description="Helical" evidence="1">
    <location>
        <begin position="51"/>
        <end position="71"/>
    </location>
</feature>
<protein>
    <submittedName>
        <fullName evidence="2">Uncharacterized protein</fullName>
    </submittedName>
</protein>
<dbReference type="EMBL" id="MHIH01000020">
    <property type="protein sequence ID" value="OGY47711.1"/>
    <property type="molecule type" value="Genomic_DNA"/>
</dbReference>